<dbReference type="EMBL" id="PXOA01000555">
    <property type="protein sequence ID" value="RFU74235.1"/>
    <property type="molecule type" value="Genomic_DNA"/>
</dbReference>
<name>A0A395NDQ9_TRIAR</name>
<accession>A0A395NDQ9</accession>
<dbReference type="InterPro" id="IPR011032">
    <property type="entry name" value="GroES-like_sf"/>
</dbReference>
<dbReference type="Gene3D" id="3.90.180.10">
    <property type="entry name" value="Medium-chain alcohol dehydrogenases, catalytic domain"/>
    <property type="match status" value="1"/>
</dbReference>
<evidence type="ECO:0000313" key="4">
    <source>
        <dbReference type="EMBL" id="RFU74235.1"/>
    </source>
</evidence>
<keyword evidence="5" id="KW-1185">Reference proteome</keyword>
<comment type="similarity">
    <text evidence="1">Belongs to the zinc-containing alcohol dehydrogenase family.</text>
</comment>
<evidence type="ECO:0000313" key="5">
    <source>
        <dbReference type="Proteomes" id="UP000266272"/>
    </source>
</evidence>
<organism evidence="4 5">
    <name type="scientific">Trichoderma arundinaceum</name>
    <dbReference type="NCBI Taxonomy" id="490622"/>
    <lineage>
        <taxon>Eukaryota</taxon>
        <taxon>Fungi</taxon>
        <taxon>Dikarya</taxon>
        <taxon>Ascomycota</taxon>
        <taxon>Pezizomycotina</taxon>
        <taxon>Sordariomycetes</taxon>
        <taxon>Hypocreomycetidae</taxon>
        <taxon>Hypocreales</taxon>
        <taxon>Hypocreaceae</taxon>
        <taxon>Trichoderma</taxon>
    </lineage>
</organism>
<dbReference type="InterPro" id="IPR013154">
    <property type="entry name" value="ADH-like_N"/>
</dbReference>
<comment type="caution">
    <text evidence="4">The sequence shown here is derived from an EMBL/GenBank/DDBJ whole genome shotgun (WGS) entry which is preliminary data.</text>
</comment>
<dbReference type="PANTHER" id="PTHR45348:SF5">
    <property type="entry name" value="OXIDOREDUCTASE, PUTATIVE (AFU_ORTHOLOGUE AFUA_8G01420)-RELATED"/>
    <property type="match status" value="1"/>
</dbReference>
<dbReference type="STRING" id="490622.A0A395NDQ9"/>
<dbReference type="OrthoDB" id="3233595at2759"/>
<evidence type="ECO:0000259" key="3">
    <source>
        <dbReference type="Pfam" id="PF08240"/>
    </source>
</evidence>
<dbReference type="Pfam" id="PF08240">
    <property type="entry name" value="ADH_N"/>
    <property type="match status" value="1"/>
</dbReference>
<evidence type="ECO:0000256" key="2">
    <source>
        <dbReference type="ARBA" id="ARBA00023002"/>
    </source>
</evidence>
<dbReference type="AlphaFoldDB" id="A0A395NDQ9"/>
<dbReference type="SUPFAM" id="SSF50129">
    <property type="entry name" value="GroES-like"/>
    <property type="match status" value="1"/>
</dbReference>
<gene>
    <name evidence="4" type="ORF">TARUN_8025</name>
</gene>
<dbReference type="GO" id="GO:0016651">
    <property type="term" value="F:oxidoreductase activity, acting on NAD(P)H"/>
    <property type="evidence" value="ECO:0007669"/>
    <property type="project" value="InterPro"/>
</dbReference>
<sequence length="216" mass="23376">MKEAFCYPGPKVDVVESAIPNPGLFQIIVRVACVGLNPKDWKVADGAVPGVTYSNEGDDFAGVVHEVGQQVTEFKIGDRVGAFHKTLSPGGGWAEYAIAWESMAFHLADHVTFEGLYRRLSLPYPWDLCDKPLPLIIYGAASAVGAYALKMAVLSNIHPIVAVAGRGIDFVETLIDRSRGDTIIDYRYGEDAVVESMKVALGGHEPEFALDAANCY</sequence>
<dbReference type="InterPro" id="IPR047122">
    <property type="entry name" value="Trans-enoyl_RdTase-like"/>
</dbReference>
<evidence type="ECO:0000256" key="1">
    <source>
        <dbReference type="ARBA" id="ARBA00008072"/>
    </source>
</evidence>
<dbReference type="Gene3D" id="3.40.50.720">
    <property type="entry name" value="NAD(P)-binding Rossmann-like Domain"/>
    <property type="match status" value="1"/>
</dbReference>
<feature type="domain" description="Alcohol dehydrogenase-like N-terminal" evidence="3">
    <location>
        <begin position="26"/>
        <end position="107"/>
    </location>
</feature>
<keyword evidence="2" id="KW-0560">Oxidoreductase</keyword>
<dbReference type="PANTHER" id="PTHR45348">
    <property type="entry name" value="HYPOTHETICAL OXIDOREDUCTASE (EUROFUNG)"/>
    <property type="match status" value="1"/>
</dbReference>
<dbReference type="Proteomes" id="UP000266272">
    <property type="component" value="Unassembled WGS sequence"/>
</dbReference>
<reference evidence="4 5" key="1">
    <citation type="journal article" date="2018" name="PLoS Pathog.">
        <title>Evolution of structural diversity of trichothecenes, a family of toxins produced by plant pathogenic and entomopathogenic fungi.</title>
        <authorList>
            <person name="Proctor R.H."/>
            <person name="McCormick S.P."/>
            <person name="Kim H.S."/>
            <person name="Cardoza R.E."/>
            <person name="Stanley A.M."/>
            <person name="Lindo L."/>
            <person name="Kelly A."/>
            <person name="Brown D.W."/>
            <person name="Lee T."/>
            <person name="Vaughan M.M."/>
            <person name="Alexander N.J."/>
            <person name="Busman M."/>
            <person name="Gutierrez S."/>
        </authorList>
    </citation>
    <scope>NUCLEOTIDE SEQUENCE [LARGE SCALE GENOMIC DNA]</scope>
    <source>
        <strain evidence="4 5">IBT 40837</strain>
    </source>
</reference>
<protein>
    <submittedName>
        <fullName evidence="4">Alcohol dehydrogenase</fullName>
    </submittedName>
</protein>
<proteinExistence type="inferred from homology"/>